<dbReference type="InterPro" id="IPR011711">
    <property type="entry name" value="GntR_C"/>
</dbReference>
<evidence type="ECO:0000313" key="5">
    <source>
        <dbReference type="EMBL" id="GGK33173.1"/>
    </source>
</evidence>
<dbReference type="Gene3D" id="1.20.120.530">
    <property type="entry name" value="GntR ligand-binding domain-like"/>
    <property type="match status" value="1"/>
</dbReference>
<dbReference type="Proteomes" id="UP000600449">
    <property type="component" value="Unassembled WGS sequence"/>
</dbReference>
<keyword evidence="3" id="KW-0804">Transcription</keyword>
<dbReference type="PROSITE" id="PS50949">
    <property type="entry name" value="HTH_GNTR"/>
    <property type="match status" value="1"/>
</dbReference>
<dbReference type="SUPFAM" id="SSF48008">
    <property type="entry name" value="GntR ligand-binding domain-like"/>
    <property type="match status" value="1"/>
</dbReference>
<sequence>MSATTALRTRDAAGPLGARTIAARVAHELRRRILAGEIEAGVQLKQDALASELGVSRIPIREALVQLESEGLVRIAPHRGAVVSELSAAEVEELFDLRALIEPRLLARSAPRLTAEDFAALDAILAEYCEEMRTDDPSRWGALNTRLHGLLYSRADQPRTEAIVATLLQSTDRYTRIDIAFADGRARAEADHAALVALCRAGAVEEACALLARHIDTARGALVALFESPPAGGARPSRP</sequence>
<proteinExistence type="predicted"/>
<dbReference type="InterPro" id="IPR036390">
    <property type="entry name" value="WH_DNA-bd_sf"/>
</dbReference>
<evidence type="ECO:0000256" key="2">
    <source>
        <dbReference type="ARBA" id="ARBA00023125"/>
    </source>
</evidence>
<dbReference type="PRINTS" id="PR00035">
    <property type="entry name" value="HTHGNTR"/>
</dbReference>
<keyword evidence="6" id="KW-1185">Reference proteome</keyword>
<dbReference type="SUPFAM" id="SSF46785">
    <property type="entry name" value="Winged helix' DNA-binding domain"/>
    <property type="match status" value="1"/>
</dbReference>
<evidence type="ECO:0000259" key="4">
    <source>
        <dbReference type="PROSITE" id="PS50949"/>
    </source>
</evidence>
<name>A0A917Q7G7_9HYPH</name>
<evidence type="ECO:0000313" key="6">
    <source>
        <dbReference type="Proteomes" id="UP000600449"/>
    </source>
</evidence>
<dbReference type="GO" id="GO:0003700">
    <property type="term" value="F:DNA-binding transcription factor activity"/>
    <property type="evidence" value="ECO:0007669"/>
    <property type="project" value="InterPro"/>
</dbReference>
<dbReference type="SMART" id="SM00895">
    <property type="entry name" value="FCD"/>
    <property type="match status" value="1"/>
</dbReference>
<feature type="domain" description="HTH gntR-type" evidence="4">
    <location>
        <begin position="19"/>
        <end position="86"/>
    </location>
</feature>
<dbReference type="PANTHER" id="PTHR43537">
    <property type="entry name" value="TRANSCRIPTIONAL REGULATOR, GNTR FAMILY"/>
    <property type="match status" value="1"/>
</dbReference>
<evidence type="ECO:0000256" key="3">
    <source>
        <dbReference type="ARBA" id="ARBA00023163"/>
    </source>
</evidence>
<dbReference type="EMBL" id="BMMF01000005">
    <property type="protein sequence ID" value="GGK33173.1"/>
    <property type="molecule type" value="Genomic_DNA"/>
</dbReference>
<dbReference type="Pfam" id="PF00392">
    <property type="entry name" value="GntR"/>
    <property type="match status" value="1"/>
</dbReference>
<dbReference type="PANTHER" id="PTHR43537:SF41">
    <property type="entry name" value="TRANSCRIPTIONAL REGULATORY PROTEIN"/>
    <property type="match status" value="1"/>
</dbReference>
<organism evidence="5 6">
    <name type="scientific">Salinarimonas ramus</name>
    <dbReference type="NCBI Taxonomy" id="690164"/>
    <lineage>
        <taxon>Bacteria</taxon>
        <taxon>Pseudomonadati</taxon>
        <taxon>Pseudomonadota</taxon>
        <taxon>Alphaproteobacteria</taxon>
        <taxon>Hyphomicrobiales</taxon>
        <taxon>Salinarimonadaceae</taxon>
        <taxon>Salinarimonas</taxon>
    </lineage>
</organism>
<dbReference type="RefSeq" id="WP_188912281.1">
    <property type="nucleotide sequence ID" value="NZ_BMMF01000005.1"/>
</dbReference>
<dbReference type="InterPro" id="IPR000524">
    <property type="entry name" value="Tscrpt_reg_HTH_GntR"/>
</dbReference>
<reference evidence="5 6" key="1">
    <citation type="journal article" date="2014" name="Int. J. Syst. Evol. Microbiol.">
        <title>Complete genome sequence of Corynebacterium casei LMG S-19264T (=DSM 44701T), isolated from a smear-ripened cheese.</title>
        <authorList>
            <consortium name="US DOE Joint Genome Institute (JGI-PGF)"/>
            <person name="Walter F."/>
            <person name="Albersmeier A."/>
            <person name="Kalinowski J."/>
            <person name="Ruckert C."/>
        </authorList>
    </citation>
    <scope>NUCLEOTIDE SEQUENCE [LARGE SCALE GENOMIC DNA]</scope>
    <source>
        <strain evidence="5 6">CGMCC 1.9161</strain>
    </source>
</reference>
<dbReference type="Pfam" id="PF07729">
    <property type="entry name" value="FCD"/>
    <property type="match status" value="1"/>
</dbReference>
<dbReference type="InterPro" id="IPR008920">
    <property type="entry name" value="TF_FadR/GntR_C"/>
</dbReference>
<protein>
    <submittedName>
        <fullName evidence="5">Transcriptional regulator</fullName>
    </submittedName>
</protein>
<dbReference type="CDD" id="cd07377">
    <property type="entry name" value="WHTH_GntR"/>
    <property type="match status" value="1"/>
</dbReference>
<evidence type="ECO:0000256" key="1">
    <source>
        <dbReference type="ARBA" id="ARBA00023015"/>
    </source>
</evidence>
<comment type="caution">
    <text evidence="5">The sequence shown here is derived from an EMBL/GenBank/DDBJ whole genome shotgun (WGS) entry which is preliminary data.</text>
</comment>
<keyword evidence="2" id="KW-0238">DNA-binding</keyword>
<dbReference type="Gene3D" id="1.10.10.10">
    <property type="entry name" value="Winged helix-like DNA-binding domain superfamily/Winged helix DNA-binding domain"/>
    <property type="match status" value="1"/>
</dbReference>
<keyword evidence="1" id="KW-0805">Transcription regulation</keyword>
<dbReference type="AlphaFoldDB" id="A0A917Q7G7"/>
<dbReference type="InterPro" id="IPR036388">
    <property type="entry name" value="WH-like_DNA-bd_sf"/>
</dbReference>
<gene>
    <name evidence="5" type="ORF">GCM10011322_19890</name>
</gene>
<dbReference type="SMART" id="SM00345">
    <property type="entry name" value="HTH_GNTR"/>
    <property type="match status" value="1"/>
</dbReference>
<accession>A0A917Q7G7</accession>
<dbReference type="GO" id="GO:0003677">
    <property type="term" value="F:DNA binding"/>
    <property type="evidence" value="ECO:0007669"/>
    <property type="project" value="UniProtKB-KW"/>
</dbReference>